<dbReference type="InterPro" id="IPR041966">
    <property type="entry name" value="LOTUS-like"/>
</dbReference>
<feature type="domain" description="HTH OST-type" evidence="2">
    <location>
        <begin position="363"/>
        <end position="438"/>
    </location>
</feature>
<feature type="compositionally biased region" description="Low complexity" evidence="1">
    <location>
        <begin position="335"/>
        <end position="354"/>
    </location>
</feature>
<accession>A0A1J4MNF3</accession>
<gene>
    <name evidence="3" type="ORF">cand_005040</name>
</gene>
<dbReference type="EMBL" id="LRBS01000096">
    <property type="protein sequence ID" value="OII74405.1"/>
    <property type="molecule type" value="Genomic_DNA"/>
</dbReference>
<dbReference type="OrthoDB" id="447390at2759"/>
<name>A0A1J4MNF3_9CRYT</name>
<dbReference type="VEuPathDB" id="CryptoDB:cand_005040"/>
<feature type="region of interest" description="Disordered" evidence="1">
    <location>
        <begin position="335"/>
        <end position="355"/>
    </location>
</feature>
<comment type="caution">
    <text evidence="3">The sequence shown here is derived from an EMBL/GenBank/DDBJ whole genome shotgun (WGS) entry which is preliminary data.</text>
</comment>
<reference evidence="3 4" key="1">
    <citation type="submission" date="2016-10" db="EMBL/GenBank/DDBJ databases">
        <title>Reductive evolution of mitochondrial metabolism and differential evolution of invasion-related proteins in Cryptosporidium.</title>
        <authorList>
            <person name="Liu S."/>
            <person name="Roellig D.M."/>
            <person name="Guo Y."/>
            <person name="Li N."/>
            <person name="Frace M.A."/>
            <person name="Tang K."/>
            <person name="Zhang L."/>
            <person name="Feng Y."/>
            <person name="Xiao L."/>
        </authorList>
    </citation>
    <scope>NUCLEOTIDE SEQUENCE [LARGE SCALE GENOMIC DNA]</scope>
    <source>
        <strain evidence="3">30847</strain>
    </source>
</reference>
<protein>
    <recommendedName>
        <fullName evidence="2">HTH OST-type domain-containing protein</fullName>
    </recommendedName>
</protein>
<evidence type="ECO:0000313" key="3">
    <source>
        <dbReference type="EMBL" id="OII74405.1"/>
    </source>
</evidence>
<keyword evidence="4" id="KW-1185">Reference proteome</keyword>
<dbReference type="Gene3D" id="3.30.420.610">
    <property type="entry name" value="LOTUS domain-like"/>
    <property type="match status" value="1"/>
</dbReference>
<dbReference type="Pfam" id="PF14418">
    <property type="entry name" value="OHA"/>
    <property type="match status" value="1"/>
</dbReference>
<evidence type="ECO:0000259" key="2">
    <source>
        <dbReference type="PROSITE" id="PS51644"/>
    </source>
</evidence>
<proteinExistence type="predicted"/>
<evidence type="ECO:0000313" key="4">
    <source>
        <dbReference type="Proteomes" id="UP000186804"/>
    </source>
</evidence>
<evidence type="ECO:0000256" key="1">
    <source>
        <dbReference type="SAM" id="MobiDB-lite"/>
    </source>
</evidence>
<dbReference type="Proteomes" id="UP000186804">
    <property type="component" value="Unassembled WGS sequence"/>
</dbReference>
<organism evidence="3 4">
    <name type="scientific">Cryptosporidium andersoni</name>
    <dbReference type="NCBI Taxonomy" id="117008"/>
    <lineage>
        <taxon>Eukaryota</taxon>
        <taxon>Sar</taxon>
        <taxon>Alveolata</taxon>
        <taxon>Apicomplexa</taxon>
        <taxon>Conoidasida</taxon>
        <taxon>Coccidia</taxon>
        <taxon>Eucoccidiorida</taxon>
        <taxon>Eimeriorina</taxon>
        <taxon>Cryptosporidiidae</taxon>
        <taxon>Cryptosporidium</taxon>
    </lineage>
</organism>
<dbReference type="InterPro" id="IPR025605">
    <property type="entry name" value="OST-HTH/LOTUS_dom"/>
</dbReference>
<dbReference type="GeneID" id="92364689"/>
<dbReference type="RefSeq" id="XP_067067272.1">
    <property type="nucleotide sequence ID" value="XM_067210746.1"/>
</dbReference>
<dbReference type="PROSITE" id="PS51644">
    <property type="entry name" value="HTH_OST"/>
    <property type="match status" value="1"/>
</dbReference>
<sequence length="510" mass="59472">MDFQYLNQISNRLSLYNNEYGLNDNKTDQELEILKYTKLNKTSINKEYFDSNNANVNKVLSGKLGNINVKCFNKIYNNRQEIQFFFNNSKLNGTLQQIRDALNSLYIDQTRPHIQELLRRIQERSTESFRNMKFGTKELLNELYIHKDEFFVSESGEVYFTNNKVDESHWIDPKNPEDPYSPSVWKAFMQYIHNLIRIGNFNSHFSNLSHIESDKYQLNNNSGFSYDYFNYKNNQITPILMRYQFKGGRYGVAIEIHKANIPELKDLSVGQICHLVQLAISKGILQYENNVLQPRCTCLKIAAAVLALDIEKDNGKFDKGIFNKSFGFNDRKNSFSSSSITTTDTEDNSSITTSPHRKSLSADIITLRKQIRRILRDYPEGILLSLLKKYFVSCWNTKLCPTVYGYTRISALLLSDYLKDICRLYVDSKNHVLVQSTNYQIPENVRFLEEEKSNKNTASIDLELLQPNQAMYNITFEYMKALRFFNNTIIYDQSHNNSVNKSFLNSQDIT</sequence>
<dbReference type="AlphaFoldDB" id="A0A1J4MNF3"/>
<dbReference type="InterPro" id="IPR025677">
    <property type="entry name" value="OST-HTH-assoc_dom"/>
</dbReference>